<gene>
    <name evidence="1" type="ORF">Xsto_00090</name>
</gene>
<protein>
    <recommendedName>
        <fullName evidence="3">Glycosyltransferase</fullName>
    </recommendedName>
</protein>
<evidence type="ECO:0000313" key="1">
    <source>
        <dbReference type="EMBL" id="PHM67800.1"/>
    </source>
</evidence>
<evidence type="ECO:0000313" key="2">
    <source>
        <dbReference type="Proteomes" id="UP000222366"/>
    </source>
</evidence>
<comment type="caution">
    <text evidence="1">The sequence shown here is derived from an EMBL/GenBank/DDBJ whole genome shotgun (WGS) entry which is preliminary data.</text>
</comment>
<dbReference type="AlphaFoldDB" id="A0A2D0KWI3"/>
<dbReference type="Proteomes" id="UP000222366">
    <property type="component" value="Unassembled WGS sequence"/>
</dbReference>
<sequence length="396" mass="45704">MLKNIPYIIFDAEPFCFGPISTTLNIVEQLKHRNKLISDAKLILLGTLTSSQLGEKSNLFDIIYECDTTSVTELLRYSELISGASLYINNTNPGSINFVSQLGTPIVYIDTLFWMWSNLHADLRQTEKTFIQDFHGIERNIAKFSDKLGDYQVIPPILSDSLQQCLMDDHPLEGVLITLGGIDTVYSETTDFYYHFLQELLSIPNLKNEKNITIAGGGRTIGNLKNILAETHPHIHVDCFSRHDFLKKLRRARKVLSNAGLTTFYECVALNKDVFFLPPQNYSQQLQLEIYLQHYYPPEYGFLWQPEYGYPEIPAYLSERDGLALTDKCIDLFINRPIERKRALEMIDQFLSKDKVNAHFSQDIFEYNASDIIVDYIEKTFLAKRLQSERDRNIRN</sequence>
<name>A0A2D0KWI3_9GAMM</name>
<reference evidence="1 2" key="1">
    <citation type="journal article" date="2017" name="Nat. Microbiol.">
        <title>Natural product diversity associated with the nematode symbionts Photorhabdus and Xenorhabdus.</title>
        <authorList>
            <person name="Tobias N.J."/>
            <person name="Wolff H."/>
            <person name="Djahanschiri B."/>
            <person name="Grundmann F."/>
            <person name="Kronenwerth M."/>
            <person name="Shi Y.M."/>
            <person name="Simonyi S."/>
            <person name="Grun P."/>
            <person name="Shapiro-Ilan D."/>
            <person name="Pidot S.J."/>
            <person name="Stinear T.P."/>
            <person name="Ebersberger I."/>
            <person name="Bode H.B."/>
        </authorList>
    </citation>
    <scope>NUCLEOTIDE SEQUENCE [LARGE SCALE GENOMIC DNA]</scope>
    <source>
        <strain evidence="1 2">DSM 17904</strain>
    </source>
</reference>
<dbReference type="RefSeq" id="WP_099123751.1">
    <property type="nucleotide sequence ID" value="NZ_CAWNRH010000001.1"/>
</dbReference>
<keyword evidence="2" id="KW-1185">Reference proteome</keyword>
<accession>A0A2D0KWI3</accession>
<evidence type="ECO:0008006" key="3">
    <source>
        <dbReference type="Google" id="ProtNLM"/>
    </source>
</evidence>
<dbReference type="EMBL" id="NJAJ01000001">
    <property type="protein sequence ID" value="PHM67800.1"/>
    <property type="molecule type" value="Genomic_DNA"/>
</dbReference>
<proteinExistence type="predicted"/>
<organism evidence="1 2">
    <name type="scientific">Xenorhabdus stockiae</name>
    <dbReference type="NCBI Taxonomy" id="351614"/>
    <lineage>
        <taxon>Bacteria</taxon>
        <taxon>Pseudomonadati</taxon>
        <taxon>Pseudomonadota</taxon>
        <taxon>Gammaproteobacteria</taxon>
        <taxon>Enterobacterales</taxon>
        <taxon>Morganellaceae</taxon>
        <taxon>Xenorhabdus</taxon>
    </lineage>
</organism>